<evidence type="ECO:0000313" key="2">
    <source>
        <dbReference type="Proteomes" id="UP001153076"/>
    </source>
</evidence>
<dbReference type="EMBL" id="JAKOGI010000437">
    <property type="protein sequence ID" value="KAJ8435058.1"/>
    <property type="molecule type" value="Genomic_DNA"/>
</dbReference>
<dbReference type="AlphaFoldDB" id="A0A9Q1QAI3"/>
<keyword evidence="2" id="KW-1185">Reference proteome</keyword>
<dbReference type="Proteomes" id="UP001153076">
    <property type="component" value="Unassembled WGS sequence"/>
</dbReference>
<comment type="caution">
    <text evidence="1">The sequence shown here is derived from an EMBL/GenBank/DDBJ whole genome shotgun (WGS) entry which is preliminary data.</text>
</comment>
<proteinExistence type="predicted"/>
<dbReference type="InterPro" id="IPR036691">
    <property type="entry name" value="Endo/exonu/phosph_ase_sf"/>
</dbReference>
<protein>
    <recommendedName>
        <fullName evidence="3">Endonuclease/exonuclease/phosphatase domain-containing protein</fullName>
    </recommendedName>
</protein>
<dbReference type="Gene3D" id="3.60.10.10">
    <property type="entry name" value="Endonuclease/exonuclease/phosphatase"/>
    <property type="match status" value="1"/>
</dbReference>
<dbReference type="OrthoDB" id="1305376at2759"/>
<organism evidence="1 2">
    <name type="scientific">Carnegiea gigantea</name>
    <dbReference type="NCBI Taxonomy" id="171969"/>
    <lineage>
        <taxon>Eukaryota</taxon>
        <taxon>Viridiplantae</taxon>
        <taxon>Streptophyta</taxon>
        <taxon>Embryophyta</taxon>
        <taxon>Tracheophyta</taxon>
        <taxon>Spermatophyta</taxon>
        <taxon>Magnoliopsida</taxon>
        <taxon>eudicotyledons</taxon>
        <taxon>Gunneridae</taxon>
        <taxon>Pentapetalae</taxon>
        <taxon>Caryophyllales</taxon>
        <taxon>Cactineae</taxon>
        <taxon>Cactaceae</taxon>
        <taxon>Cactoideae</taxon>
        <taxon>Echinocereeae</taxon>
        <taxon>Carnegiea</taxon>
    </lineage>
</organism>
<evidence type="ECO:0000313" key="1">
    <source>
        <dbReference type="EMBL" id="KAJ8435058.1"/>
    </source>
</evidence>
<dbReference type="PANTHER" id="PTHR33710">
    <property type="entry name" value="BNAC02G09200D PROTEIN"/>
    <property type="match status" value="1"/>
</dbReference>
<evidence type="ECO:0008006" key="3">
    <source>
        <dbReference type="Google" id="ProtNLM"/>
    </source>
</evidence>
<name>A0A9Q1QAI3_9CARY</name>
<dbReference type="PANTHER" id="PTHR33710:SF64">
    <property type="entry name" value="ENDONUCLEASE_EXONUCLEASE_PHOSPHATASE DOMAIN-CONTAINING PROTEIN"/>
    <property type="match status" value="1"/>
</dbReference>
<sequence>MDSPYLSLYHPEFHLLPQSSRVSDGESFHCGRSFSSPASHLLFPALHPEFYLMVLNWDLRLRKLITEIEFLETFKRSSKVLIKEDLIYEEDNPEYSFFNERIDKLVKSMKDAILKYEWDFQLIHTKATQTSTSKQFYLSTVYGMNHKSQRQHLWNDLITVSHNLASAWCIIGDFNTILAKEDRIEGNEVQESDVRELNSLIDECTLHELKSLGPYFSQTNKSIYSWIDHAFINACWHEVFDYTHSIYMSNGLSDHTPIVLQFLSSPKPQSSFQYCDMWGSHPAFSSIIASFPPPASPPLRCTPYVNIWTGDPTRIKQEREAQEKHISILSSSIALIKQQSKLEWIKYGDDCTRLFFAKAKQRKLSTYIYTLKTGAETQIEGFEKIGEIMFQFYKDLLGSPPTTRQCIDMSVIAHGLVLNREQQLHLCEAFSDAEIKEALFSIPNYKSPEPDGYSSGFF</sequence>
<reference evidence="1" key="1">
    <citation type="submission" date="2022-04" db="EMBL/GenBank/DDBJ databases">
        <title>Carnegiea gigantea Genome sequencing and assembly v2.</title>
        <authorList>
            <person name="Copetti D."/>
            <person name="Sanderson M.J."/>
            <person name="Burquez A."/>
            <person name="Wojciechowski M.F."/>
        </authorList>
    </citation>
    <scope>NUCLEOTIDE SEQUENCE</scope>
    <source>
        <strain evidence="1">SGP5-SGP5p</strain>
        <tissue evidence="1">Aerial part</tissue>
    </source>
</reference>
<accession>A0A9Q1QAI3</accession>
<gene>
    <name evidence="1" type="ORF">Cgig2_015563</name>
</gene>
<dbReference type="SUPFAM" id="SSF56219">
    <property type="entry name" value="DNase I-like"/>
    <property type="match status" value="1"/>
</dbReference>